<dbReference type="EMBL" id="JBBWWR010000007">
    <property type="protein sequence ID" value="KAK8963345.1"/>
    <property type="molecule type" value="Genomic_DNA"/>
</dbReference>
<name>A0ABR2MH66_9ASPA</name>
<dbReference type="Proteomes" id="UP001412067">
    <property type="component" value="Unassembled WGS sequence"/>
</dbReference>
<evidence type="ECO:0000256" key="1">
    <source>
        <dbReference type="SAM" id="MobiDB-lite"/>
    </source>
</evidence>
<feature type="compositionally biased region" description="Pro residues" evidence="1">
    <location>
        <begin position="115"/>
        <end position="125"/>
    </location>
</feature>
<gene>
    <name evidence="2" type="ORF">KSP40_PGU011290</name>
</gene>
<feature type="compositionally biased region" description="Polar residues" evidence="1">
    <location>
        <begin position="140"/>
        <end position="149"/>
    </location>
</feature>
<feature type="compositionally biased region" description="Pro residues" evidence="1">
    <location>
        <begin position="93"/>
        <end position="103"/>
    </location>
</feature>
<reference evidence="2 3" key="1">
    <citation type="journal article" date="2022" name="Nat. Plants">
        <title>Genomes of leafy and leafless Platanthera orchids illuminate the evolution of mycoheterotrophy.</title>
        <authorList>
            <person name="Li M.H."/>
            <person name="Liu K.W."/>
            <person name="Li Z."/>
            <person name="Lu H.C."/>
            <person name="Ye Q.L."/>
            <person name="Zhang D."/>
            <person name="Wang J.Y."/>
            <person name="Li Y.F."/>
            <person name="Zhong Z.M."/>
            <person name="Liu X."/>
            <person name="Yu X."/>
            <person name="Liu D.K."/>
            <person name="Tu X.D."/>
            <person name="Liu B."/>
            <person name="Hao Y."/>
            <person name="Liao X.Y."/>
            <person name="Jiang Y.T."/>
            <person name="Sun W.H."/>
            <person name="Chen J."/>
            <person name="Chen Y.Q."/>
            <person name="Ai Y."/>
            <person name="Zhai J.W."/>
            <person name="Wu S.S."/>
            <person name="Zhou Z."/>
            <person name="Hsiao Y.Y."/>
            <person name="Wu W.L."/>
            <person name="Chen Y.Y."/>
            <person name="Lin Y.F."/>
            <person name="Hsu J.L."/>
            <person name="Li C.Y."/>
            <person name="Wang Z.W."/>
            <person name="Zhao X."/>
            <person name="Zhong W.Y."/>
            <person name="Ma X.K."/>
            <person name="Ma L."/>
            <person name="Huang J."/>
            <person name="Chen G.Z."/>
            <person name="Huang M.Z."/>
            <person name="Huang L."/>
            <person name="Peng D.H."/>
            <person name="Luo Y.B."/>
            <person name="Zou S.Q."/>
            <person name="Chen S.P."/>
            <person name="Lan S."/>
            <person name="Tsai W.C."/>
            <person name="Van de Peer Y."/>
            <person name="Liu Z.J."/>
        </authorList>
    </citation>
    <scope>NUCLEOTIDE SEQUENCE [LARGE SCALE GENOMIC DNA]</scope>
    <source>
        <strain evidence="2">Lor288</strain>
    </source>
</reference>
<organism evidence="2 3">
    <name type="scientific">Platanthera guangdongensis</name>
    <dbReference type="NCBI Taxonomy" id="2320717"/>
    <lineage>
        <taxon>Eukaryota</taxon>
        <taxon>Viridiplantae</taxon>
        <taxon>Streptophyta</taxon>
        <taxon>Embryophyta</taxon>
        <taxon>Tracheophyta</taxon>
        <taxon>Spermatophyta</taxon>
        <taxon>Magnoliopsida</taxon>
        <taxon>Liliopsida</taxon>
        <taxon>Asparagales</taxon>
        <taxon>Orchidaceae</taxon>
        <taxon>Orchidoideae</taxon>
        <taxon>Orchideae</taxon>
        <taxon>Orchidinae</taxon>
        <taxon>Platanthera</taxon>
    </lineage>
</organism>
<feature type="region of interest" description="Disordered" evidence="1">
    <location>
        <begin position="76"/>
        <end position="149"/>
    </location>
</feature>
<proteinExistence type="predicted"/>
<keyword evidence="3" id="KW-1185">Reference proteome</keyword>
<protein>
    <submittedName>
        <fullName evidence="2">Uncharacterized protein</fullName>
    </submittedName>
</protein>
<sequence>MVSLPPSRPMLTVKYRENKFWGHMTSMKDQSAGNVSQCKADVLSQQILEARVAASKEIAFLRHEILARLNEDINRPRFDSAPVAPHDSTNPTTQPPPPPPPPSANGIPGQITDPIPTPPVDPPLPSSSSSSSDSRRLLEQLSSFRNETMDNFTRVQDELMKLNKLSKQRQQARRLLPSRSKINLRPRRKS</sequence>
<feature type="region of interest" description="Disordered" evidence="1">
    <location>
        <begin position="165"/>
        <end position="190"/>
    </location>
</feature>
<evidence type="ECO:0000313" key="2">
    <source>
        <dbReference type="EMBL" id="KAK8963345.1"/>
    </source>
</evidence>
<evidence type="ECO:0000313" key="3">
    <source>
        <dbReference type="Proteomes" id="UP001412067"/>
    </source>
</evidence>
<comment type="caution">
    <text evidence="2">The sequence shown here is derived from an EMBL/GenBank/DDBJ whole genome shotgun (WGS) entry which is preliminary data.</text>
</comment>
<accession>A0ABR2MH66</accession>